<evidence type="ECO:0000259" key="1">
    <source>
        <dbReference type="Pfam" id="PF00754"/>
    </source>
</evidence>
<reference evidence="6" key="1">
    <citation type="submission" date="2017-02" db="EMBL/GenBank/DDBJ databases">
        <title>Tessaracoccus aquaemaris sp. nov., isolated from the intestine of a Korean rockfish, Sebastes schlegelii, in a marine aquaculture pond.</title>
        <authorList>
            <person name="Tak E.J."/>
            <person name="Bae J.-W."/>
        </authorList>
    </citation>
    <scope>NUCLEOTIDE SEQUENCE [LARGE SCALE GENOMIC DNA]</scope>
    <source>
        <strain evidence="6">NSG39</strain>
    </source>
</reference>
<organism evidence="5 6">
    <name type="scientific">Tessaracoccus aquimaris</name>
    <dbReference type="NCBI Taxonomy" id="1332264"/>
    <lineage>
        <taxon>Bacteria</taxon>
        <taxon>Bacillati</taxon>
        <taxon>Actinomycetota</taxon>
        <taxon>Actinomycetes</taxon>
        <taxon>Propionibacteriales</taxon>
        <taxon>Propionibacteriaceae</taxon>
        <taxon>Tessaracoccus</taxon>
    </lineage>
</organism>
<dbReference type="Gene3D" id="2.60.120.260">
    <property type="entry name" value="Galactose-binding domain-like"/>
    <property type="match status" value="1"/>
</dbReference>
<dbReference type="InterPro" id="IPR013783">
    <property type="entry name" value="Ig-like_fold"/>
</dbReference>
<dbReference type="Pfam" id="PF00754">
    <property type="entry name" value="F5_F8_type_C"/>
    <property type="match status" value="1"/>
</dbReference>
<dbReference type="InterPro" id="IPR048834">
    <property type="entry name" value="SpaA_pre-album"/>
</dbReference>
<proteinExistence type="predicted"/>
<dbReference type="GO" id="GO:0005975">
    <property type="term" value="P:carbohydrate metabolic process"/>
    <property type="evidence" value="ECO:0007669"/>
    <property type="project" value="UniProtKB-ARBA"/>
</dbReference>
<dbReference type="Pfam" id="PF19407">
    <property type="entry name" value="DUF5979"/>
    <property type="match status" value="2"/>
</dbReference>
<evidence type="ECO:0000259" key="2">
    <source>
        <dbReference type="Pfam" id="PF17802"/>
    </source>
</evidence>
<sequence>MTPGSPGTLDAYTRSLACVDRKTGSTVAASLDGTVTIPSSSSVVECTFTNTAKPMGTLSIEKALTAAVPAGAATTVFTGKYACTSPDGLTVSAGTWRRTGAGKATIVSTSGPAYDQTPVGVVCRVLEDAPTAGLPNSSYAWKAPTYAPAGWYFNAIPQSQMSVAAVSSAEDTRELPNGPGALVLDGNPNTYWHTEWSPTKLPPPHHVIVKLGATPVNLGRIRLTPRQDSGSGRPKDYDVFTANPANGNCATATYGATPVASGTLSGDYALRTADQGITLATPVSALCVKVVYKSTWGWDTADGVTSLEESVGSLAEFNAYWAEPAAAVRITTAGMVGVATVTNDVERVYGNFAVTKRLAAGSTADPAATYSGTWKCTLGTEVVTGAWGPIPAGGTWTSTLAHKIPLGASCGELTETRPTFPVAADHSYQWDGAPLFSPAVAATATQPPTVTVTNTTKKLGSVAWSKVDASTGVLIGGSAWAIVGPGSPSPGTAVEDCVAASVAACTGPDQDPVAGRFLLKDLAAGGYTVTETRAPTGYIGSAGFSFTVDATSAMQVIDKGAQANTPTPAKATWHKSGPDGTVALSGSSWRLTGPGHEAGTEVTDCIAPDATQCTGADRDPRGGAFAVEGLRWGAFTLVESKAPPGYIVDPTAHPFTVSATALSVDLGTFRNSPYAGPRLPFTGGLGRDHLVLIGAAVVLLAGAMQATRYGRRRLRPTP</sequence>
<dbReference type="InterPro" id="IPR008979">
    <property type="entry name" value="Galactose-bd-like_sf"/>
</dbReference>
<evidence type="ECO:0000259" key="4">
    <source>
        <dbReference type="Pfam" id="PF20674"/>
    </source>
</evidence>
<feature type="domain" description="SpaA-like prealbumin fold" evidence="2">
    <location>
        <begin position="571"/>
        <end position="661"/>
    </location>
</feature>
<dbReference type="SUPFAM" id="SSF49785">
    <property type="entry name" value="Galactose-binding domain-like"/>
    <property type="match status" value="1"/>
</dbReference>
<dbReference type="AlphaFoldDB" id="A0A1Q2CS32"/>
<feature type="domain" description="SpaA-like prealbumin fold" evidence="4">
    <location>
        <begin position="1"/>
        <end position="52"/>
    </location>
</feature>
<dbReference type="EMBL" id="CP019606">
    <property type="protein sequence ID" value="AQP48933.1"/>
    <property type="molecule type" value="Genomic_DNA"/>
</dbReference>
<feature type="domain" description="DUF5979" evidence="3">
    <location>
        <begin position="58"/>
        <end position="146"/>
    </location>
</feature>
<feature type="domain" description="SpaA-like prealbumin fold" evidence="2">
    <location>
        <begin position="460"/>
        <end position="553"/>
    </location>
</feature>
<dbReference type="InterPro" id="IPR000421">
    <property type="entry name" value="FA58C"/>
</dbReference>
<dbReference type="InterPro" id="IPR046022">
    <property type="entry name" value="DUF5979"/>
</dbReference>
<dbReference type="InterPro" id="IPR041033">
    <property type="entry name" value="SpaA_PFL_dom_1"/>
</dbReference>
<dbReference type="Pfam" id="PF20674">
    <property type="entry name" value="SpaA_3"/>
    <property type="match status" value="1"/>
</dbReference>
<feature type="domain" description="F5/8 type C" evidence="1">
    <location>
        <begin position="169"/>
        <end position="306"/>
    </location>
</feature>
<dbReference type="Pfam" id="PF17802">
    <property type="entry name" value="SpaA"/>
    <property type="match status" value="2"/>
</dbReference>
<dbReference type="KEGG" id="tes:BW730_16945"/>
<dbReference type="Gene3D" id="2.60.40.10">
    <property type="entry name" value="Immunoglobulins"/>
    <property type="match status" value="2"/>
</dbReference>
<evidence type="ECO:0008006" key="7">
    <source>
        <dbReference type="Google" id="ProtNLM"/>
    </source>
</evidence>
<name>A0A1Q2CS32_9ACTN</name>
<evidence type="ECO:0000259" key="3">
    <source>
        <dbReference type="Pfam" id="PF19407"/>
    </source>
</evidence>
<protein>
    <recommendedName>
        <fullName evidence="7">F5/8 type C domain-containing protein</fullName>
    </recommendedName>
</protein>
<evidence type="ECO:0000313" key="5">
    <source>
        <dbReference type="EMBL" id="AQP48933.1"/>
    </source>
</evidence>
<keyword evidence="6" id="KW-1185">Reference proteome</keyword>
<dbReference type="STRING" id="1332264.BW730_16945"/>
<accession>A0A1Q2CS32</accession>
<evidence type="ECO:0000313" key="6">
    <source>
        <dbReference type="Proteomes" id="UP000188145"/>
    </source>
</evidence>
<feature type="domain" description="DUF5979" evidence="3">
    <location>
        <begin position="352"/>
        <end position="455"/>
    </location>
</feature>
<gene>
    <name evidence="5" type="ORF">BW730_16945</name>
</gene>
<dbReference type="Proteomes" id="UP000188145">
    <property type="component" value="Chromosome"/>
</dbReference>